<keyword evidence="1" id="KW-0732">Signal</keyword>
<evidence type="ECO:0000313" key="4">
    <source>
        <dbReference type="Proteomes" id="UP000184192"/>
    </source>
</evidence>
<dbReference type="PROSITE" id="PS51257">
    <property type="entry name" value="PROKAR_LIPOPROTEIN"/>
    <property type="match status" value="1"/>
</dbReference>
<dbReference type="eggNOG" id="COG3292">
    <property type="taxonomic scope" value="Bacteria"/>
</dbReference>
<dbReference type="EMBL" id="FQZN01000040">
    <property type="protein sequence ID" value="SHJ61234.1"/>
    <property type="molecule type" value="Genomic_DNA"/>
</dbReference>
<dbReference type="Pfam" id="PF16820">
    <property type="entry name" value="PKD_3"/>
    <property type="match status" value="1"/>
</dbReference>
<name>A0A1M6KQS2_9BACE</name>
<feature type="signal peptide" evidence="1">
    <location>
        <begin position="1"/>
        <end position="22"/>
    </location>
</feature>
<dbReference type="InterPro" id="IPR031815">
    <property type="entry name" value="DUF5074"/>
</dbReference>
<evidence type="ECO:0000256" key="1">
    <source>
        <dbReference type="SAM" id="SignalP"/>
    </source>
</evidence>
<feature type="chain" id="PRO_5013314171" evidence="1">
    <location>
        <begin position="23"/>
        <end position="451"/>
    </location>
</feature>
<dbReference type="AlphaFoldDB" id="A0A1M6KQS2"/>
<sequence>MKKNIIYFLSCLVLAVGLVSCSDDNKEPLLPLSVLIEGGETQEIVQGGTLNLKAEVEGSSEVEYVWKLNGKDVATTSTYDFTATELGSYDVQLTVSNAEQGEASAKVTVDVYGKYKYGTFILNEGSAWGGDKGGYLIFISPEGELVNKAFQEENNGAWLGSVPQDLFIANKKMYIVSQNGGNEGGFLTIVNAETLKLETAYGDELKGKIDWPTHVAVLGDDNIYLRDNAGIKLFHPSTGEATLIEGTNGARKNTMAVVEGKVFASQSKNLLVIEAGKNEVSATVEFDSNISGVVKSSDNNVWVSVSSGKIAKVNAKDYSIMKENDLAATNADAAKTLSASFAAAPSITAKGDTLYMSALSTKIYRHIFSTNETKLMVDAKEMVENANIVYNTVAVDPVTEGVYLNTIKGYGDVGINQISIFDFSGDTPTFKATYNDCTKYPAGTFFTSNFK</sequence>
<dbReference type="SUPFAM" id="SSF49299">
    <property type="entry name" value="PKD domain"/>
    <property type="match status" value="1"/>
</dbReference>
<reference evidence="4" key="1">
    <citation type="submission" date="2016-11" db="EMBL/GenBank/DDBJ databases">
        <authorList>
            <person name="Varghese N."/>
            <person name="Submissions S."/>
        </authorList>
    </citation>
    <scope>NUCLEOTIDE SEQUENCE [LARGE SCALE GENOMIC DNA]</scope>
    <source>
        <strain evidence="4">DSM 26884</strain>
    </source>
</reference>
<feature type="domain" description="Bacteroidetes PKD-like" evidence="2">
    <location>
        <begin position="46"/>
        <end position="97"/>
    </location>
</feature>
<dbReference type="SUPFAM" id="SSF63829">
    <property type="entry name" value="Calcium-dependent phosphotriesterase"/>
    <property type="match status" value="1"/>
</dbReference>
<dbReference type="InterPro" id="IPR013783">
    <property type="entry name" value="Ig-like_fold"/>
</dbReference>
<organism evidence="3 4">
    <name type="scientific">Bacteroides stercorirosoris</name>
    <dbReference type="NCBI Taxonomy" id="871324"/>
    <lineage>
        <taxon>Bacteria</taxon>
        <taxon>Pseudomonadati</taxon>
        <taxon>Bacteroidota</taxon>
        <taxon>Bacteroidia</taxon>
        <taxon>Bacteroidales</taxon>
        <taxon>Bacteroidaceae</taxon>
        <taxon>Bacteroides</taxon>
    </lineage>
</organism>
<dbReference type="GeneID" id="92714384"/>
<dbReference type="RefSeq" id="WP_073314839.1">
    <property type="nucleotide sequence ID" value="NZ_FQZN01000040.1"/>
</dbReference>
<dbReference type="Proteomes" id="UP000184192">
    <property type="component" value="Unassembled WGS sequence"/>
</dbReference>
<evidence type="ECO:0000259" key="2">
    <source>
        <dbReference type="Pfam" id="PF16820"/>
    </source>
</evidence>
<dbReference type="InterPro" id="IPR035986">
    <property type="entry name" value="PKD_dom_sf"/>
</dbReference>
<keyword evidence="4" id="KW-1185">Reference proteome</keyword>
<dbReference type="Gene3D" id="2.60.40.10">
    <property type="entry name" value="Immunoglobulins"/>
    <property type="match status" value="1"/>
</dbReference>
<accession>A0A1M6KQS2</accession>
<dbReference type="InterPro" id="IPR015943">
    <property type="entry name" value="WD40/YVTN_repeat-like_dom_sf"/>
</dbReference>
<proteinExistence type="predicted"/>
<dbReference type="Gene3D" id="2.130.10.10">
    <property type="entry name" value="YVTN repeat-like/Quinoprotein amine dehydrogenase"/>
    <property type="match status" value="1"/>
</dbReference>
<protein>
    <submittedName>
        <fullName evidence="3">PKD-like domain-containing protein</fullName>
    </submittedName>
</protein>
<gene>
    <name evidence="3" type="ORF">SAMN05444350_1408</name>
</gene>
<dbReference type="InterPro" id="IPR041696">
    <property type="entry name" value="PKD_3"/>
</dbReference>
<evidence type="ECO:0000313" key="3">
    <source>
        <dbReference type="EMBL" id="SHJ61234.1"/>
    </source>
</evidence>
<dbReference type="Pfam" id="PF16819">
    <property type="entry name" value="DUF5074"/>
    <property type="match status" value="1"/>
</dbReference>